<accession>A0A1T4L8U3</accession>
<evidence type="ECO:0000313" key="3">
    <source>
        <dbReference type="Proteomes" id="UP000190065"/>
    </source>
</evidence>
<dbReference type="Pfam" id="PF07883">
    <property type="entry name" value="Cupin_2"/>
    <property type="match status" value="1"/>
</dbReference>
<organism evidence="2 3">
    <name type="scientific">Segatella oulorum</name>
    <dbReference type="NCBI Taxonomy" id="28136"/>
    <lineage>
        <taxon>Bacteria</taxon>
        <taxon>Pseudomonadati</taxon>
        <taxon>Bacteroidota</taxon>
        <taxon>Bacteroidia</taxon>
        <taxon>Bacteroidales</taxon>
        <taxon>Prevotellaceae</taxon>
        <taxon>Segatella</taxon>
    </lineage>
</organism>
<dbReference type="AlphaFoldDB" id="A0A1T4L8U3"/>
<dbReference type="STRING" id="28136.SAMN02745202_00336"/>
<dbReference type="InterPro" id="IPR014710">
    <property type="entry name" value="RmlC-like_jellyroll"/>
</dbReference>
<dbReference type="InterPro" id="IPR011051">
    <property type="entry name" value="RmlC_Cupin_sf"/>
</dbReference>
<gene>
    <name evidence="2" type="ORF">SAMN02745202_00336</name>
</gene>
<reference evidence="2 3" key="1">
    <citation type="submission" date="2017-02" db="EMBL/GenBank/DDBJ databases">
        <authorList>
            <person name="Peterson S.W."/>
        </authorList>
    </citation>
    <scope>NUCLEOTIDE SEQUENCE [LARGE SCALE GENOMIC DNA]</scope>
    <source>
        <strain evidence="2 3">ATCC 43324</strain>
    </source>
</reference>
<dbReference type="PANTHER" id="PTHR37694:SF1">
    <property type="entry name" value="SLR8022 PROTEIN"/>
    <property type="match status" value="1"/>
</dbReference>
<dbReference type="SUPFAM" id="SSF51182">
    <property type="entry name" value="RmlC-like cupins"/>
    <property type="match status" value="1"/>
</dbReference>
<feature type="domain" description="Cupin type-2" evidence="1">
    <location>
        <begin position="38"/>
        <end position="99"/>
    </location>
</feature>
<evidence type="ECO:0000259" key="1">
    <source>
        <dbReference type="Pfam" id="PF07883"/>
    </source>
</evidence>
<dbReference type="GeneID" id="95426753"/>
<dbReference type="EMBL" id="FUXK01000003">
    <property type="protein sequence ID" value="SJZ51149.1"/>
    <property type="molecule type" value="Genomic_DNA"/>
</dbReference>
<dbReference type="PANTHER" id="PTHR37694">
    <property type="entry name" value="SLR8022 PROTEIN"/>
    <property type="match status" value="1"/>
</dbReference>
<dbReference type="eggNOG" id="COG1917">
    <property type="taxonomic scope" value="Bacteria"/>
</dbReference>
<proteinExistence type="predicted"/>
<dbReference type="Proteomes" id="UP000190065">
    <property type="component" value="Unassembled WGS sequence"/>
</dbReference>
<dbReference type="Gene3D" id="2.60.120.10">
    <property type="entry name" value="Jelly Rolls"/>
    <property type="match status" value="1"/>
</dbReference>
<protein>
    <submittedName>
        <fullName evidence="2">Cupin domain protein</fullName>
    </submittedName>
</protein>
<dbReference type="InterPro" id="IPR013096">
    <property type="entry name" value="Cupin_2"/>
</dbReference>
<evidence type="ECO:0000313" key="2">
    <source>
        <dbReference type="EMBL" id="SJZ51149.1"/>
    </source>
</evidence>
<sequence>MEKFEKGKVFAANNVIDYAEGGVVSKEFVHNAAGSVTVFSFDKGQGLSEHTAPFDALIQVIDGTMQLNVEGTDHQIHTGESFVIPAGARHSVQANERFKMLITMIRG</sequence>
<dbReference type="CDD" id="cd02230">
    <property type="entry name" value="cupin_HP0902-like"/>
    <property type="match status" value="1"/>
</dbReference>
<dbReference type="RefSeq" id="WP_004381289.1">
    <property type="nucleotide sequence ID" value="NZ_CAJPPD010000006.1"/>
</dbReference>
<name>A0A1T4L8U3_9BACT</name>